<dbReference type="SUPFAM" id="SSF56349">
    <property type="entry name" value="DNA breaking-rejoining enzymes"/>
    <property type="match status" value="1"/>
</dbReference>
<dbReference type="Proteomes" id="UP000032670">
    <property type="component" value="Unassembled WGS sequence"/>
</dbReference>
<dbReference type="RefSeq" id="WP_048840077.1">
    <property type="nucleotide sequence ID" value="NZ_BAMX01000003.1"/>
</dbReference>
<sequence length="212" mass="24049">MEKKTRFPSPTLKASVPWNAGKMVGAKRALKEKHVWAIRFWLGSEQRVRDRALFDLALDSKLRVCDLVSLRIGDIVTSGQVRHRAMVVQQKTRRPVQFEITETTRESVRAWLEHRGGGLNEYVFPSRLSAKAHLSTRQYARLLDQWVQAVGLIAGEYGTHSLRRTKVAMIYKRTGNIRAVQILLGHSKLDSTVRYLGVDVEDALALSEATDL</sequence>
<dbReference type="PANTHER" id="PTHR30349">
    <property type="entry name" value="PHAGE INTEGRASE-RELATED"/>
    <property type="match status" value="1"/>
</dbReference>
<dbReference type="AlphaFoldDB" id="A0A0D6NHB5"/>
<evidence type="ECO:0000313" key="5">
    <source>
        <dbReference type="Proteomes" id="UP000032670"/>
    </source>
</evidence>
<dbReference type="InterPro" id="IPR050090">
    <property type="entry name" value="Tyrosine_recombinase_XerCD"/>
</dbReference>
<feature type="domain" description="Tyr recombinase" evidence="3">
    <location>
        <begin position="25"/>
        <end position="211"/>
    </location>
</feature>
<protein>
    <submittedName>
        <fullName evidence="4">Phage integrase</fullName>
    </submittedName>
</protein>
<evidence type="ECO:0000256" key="2">
    <source>
        <dbReference type="ARBA" id="ARBA00023172"/>
    </source>
</evidence>
<dbReference type="InterPro" id="IPR011010">
    <property type="entry name" value="DNA_brk_join_enz"/>
</dbReference>
<dbReference type="GO" id="GO:0003677">
    <property type="term" value="F:DNA binding"/>
    <property type="evidence" value="ECO:0007669"/>
    <property type="project" value="InterPro"/>
</dbReference>
<comment type="caution">
    <text evidence="4">The sequence shown here is derived from an EMBL/GenBank/DDBJ whole genome shotgun (WGS) entry which is preliminary data.</text>
</comment>
<accession>A0A6N3SVP5</accession>
<dbReference type="InterPro" id="IPR013762">
    <property type="entry name" value="Integrase-like_cat_sf"/>
</dbReference>
<dbReference type="PANTHER" id="PTHR30349:SF82">
    <property type="entry name" value="INTEGRASE_RECOMBINASE YOEC-RELATED"/>
    <property type="match status" value="1"/>
</dbReference>
<keyword evidence="1" id="KW-0229">DNA integration</keyword>
<keyword evidence="5" id="KW-1185">Reference proteome</keyword>
<reference evidence="4 5" key="1">
    <citation type="submission" date="2012-11" db="EMBL/GenBank/DDBJ databases">
        <title>Whole genome sequence of Acetobacter orientalis 21F-2.</title>
        <authorList>
            <person name="Azuma Y."/>
            <person name="Higashiura N."/>
            <person name="Hirakawa H."/>
            <person name="Matsushita K."/>
        </authorList>
    </citation>
    <scope>NUCLEOTIDE SEQUENCE [LARGE SCALE GENOMIC DNA]</scope>
    <source>
        <strain evidence="4 5">21F-2</strain>
    </source>
</reference>
<dbReference type="Gene3D" id="1.10.443.10">
    <property type="entry name" value="Intergrase catalytic core"/>
    <property type="match status" value="1"/>
</dbReference>
<organism evidence="4 5">
    <name type="scientific">Acetobacter orientalis</name>
    <dbReference type="NCBI Taxonomy" id="146474"/>
    <lineage>
        <taxon>Bacteria</taxon>
        <taxon>Pseudomonadati</taxon>
        <taxon>Pseudomonadota</taxon>
        <taxon>Alphaproteobacteria</taxon>
        <taxon>Acetobacterales</taxon>
        <taxon>Acetobacteraceae</taxon>
        <taxon>Acetobacter</taxon>
    </lineage>
</organism>
<evidence type="ECO:0000259" key="3">
    <source>
        <dbReference type="PROSITE" id="PS51898"/>
    </source>
</evidence>
<dbReference type="Pfam" id="PF00589">
    <property type="entry name" value="Phage_integrase"/>
    <property type="match status" value="1"/>
</dbReference>
<gene>
    <name evidence="4" type="ORF">Abor_003_100</name>
</gene>
<proteinExistence type="predicted"/>
<evidence type="ECO:0000313" key="4">
    <source>
        <dbReference type="EMBL" id="GAN65030.1"/>
    </source>
</evidence>
<dbReference type="InterPro" id="IPR002104">
    <property type="entry name" value="Integrase_catalytic"/>
</dbReference>
<dbReference type="GO" id="GO:0015074">
    <property type="term" value="P:DNA integration"/>
    <property type="evidence" value="ECO:0007669"/>
    <property type="project" value="UniProtKB-KW"/>
</dbReference>
<dbReference type="PROSITE" id="PS51898">
    <property type="entry name" value="TYR_RECOMBINASE"/>
    <property type="match status" value="1"/>
</dbReference>
<dbReference type="GeneID" id="76203168"/>
<evidence type="ECO:0000256" key="1">
    <source>
        <dbReference type="ARBA" id="ARBA00022908"/>
    </source>
</evidence>
<dbReference type="STRING" id="1231341.Abor_003_100"/>
<dbReference type="EMBL" id="BAMX01000003">
    <property type="protein sequence ID" value="GAN65030.1"/>
    <property type="molecule type" value="Genomic_DNA"/>
</dbReference>
<name>A0A0D6NHB5_9PROT</name>
<accession>A0A0D6NHB5</accession>
<keyword evidence="2" id="KW-0233">DNA recombination</keyword>
<dbReference type="GO" id="GO:0006310">
    <property type="term" value="P:DNA recombination"/>
    <property type="evidence" value="ECO:0007669"/>
    <property type="project" value="UniProtKB-KW"/>
</dbReference>